<evidence type="ECO:0000256" key="1">
    <source>
        <dbReference type="ARBA" id="ARBA00012493"/>
    </source>
</evidence>
<feature type="compositionally biased region" description="Polar residues" evidence="9">
    <location>
        <begin position="3051"/>
        <end position="3060"/>
    </location>
</feature>
<name>A0ABY6KL05_9ARAC</name>
<feature type="domain" description="Reverse transcriptase" evidence="11">
    <location>
        <begin position="2236"/>
        <end position="2437"/>
    </location>
</feature>
<keyword evidence="3" id="KW-0548">Nucleotidyltransferase</keyword>
<evidence type="ECO:0000259" key="12">
    <source>
        <dbReference type="PROSITE" id="PS50994"/>
    </source>
</evidence>
<feature type="compositionally biased region" description="Basic and acidic residues" evidence="9">
    <location>
        <begin position="1408"/>
        <end position="1426"/>
    </location>
</feature>
<dbReference type="Pfam" id="PF17919">
    <property type="entry name" value="RT_RNaseH_2"/>
    <property type="match status" value="1"/>
</dbReference>
<dbReference type="Gene3D" id="3.30.70.270">
    <property type="match status" value="6"/>
</dbReference>
<keyword evidence="8" id="KW-0479">Metal-binding</keyword>
<dbReference type="CDD" id="cd01647">
    <property type="entry name" value="RT_LTR"/>
    <property type="match status" value="3"/>
</dbReference>
<dbReference type="Pfam" id="PF03732">
    <property type="entry name" value="Retrotrans_gag"/>
    <property type="match status" value="1"/>
</dbReference>
<dbReference type="InterPro" id="IPR043128">
    <property type="entry name" value="Rev_trsase/Diguanyl_cyclase"/>
</dbReference>
<feature type="compositionally biased region" description="Basic and acidic residues" evidence="9">
    <location>
        <begin position="3626"/>
        <end position="3640"/>
    </location>
</feature>
<dbReference type="PROSITE" id="PS50878">
    <property type="entry name" value="RT_POL"/>
    <property type="match status" value="3"/>
</dbReference>
<feature type="domain" description="Reverse transcriptase" evidence="11">
    <location>
        <begin position="591"/>
        <end position="770"/>
    </location>
</feature>
<keyword evidence="8" id="KW-0863">Zinc-finger</keyword>
<dbReference type="Pfam" id="PF17921">
    <property type="entry name" value="Integrase_H2C2"/>
    <property type="match status" value="4"/>
</dbReference>
<dbReference type="InterPro" id="IPR041373">
    <property type="entry name" value="RT_RNaseH"/>
</dbReference>
<dbReference type="Pfam" id="PF00665">
    <property type="entry name" value="rve"/>
    <property type="match status" value="2"/>
</dbReference>
<keyword evidence="7" id="KW-0695">RNA-directed DNA polymerase</keyword>
<evidence type="ECO:0000256" key="3">
    <source>
        <dbReference type="ARBA" id="ARBA00022695"/>
    </source>
</evidence>
<organism evidence="13 14">
    <name type="scientific">Cordylochernes scorpioides</name>
    <dbReference type="NCBI Taxonomy" id="51811"/>
    <lineage>
        <taxon>Eukaryota</taxon>
        <taxon>Metazoa</taxon>
        <taxon>Ecdysozoa</taxon>
        <taxon>Arthropoda</taxon>
        <taxon>Chelicerata</taxon>
        <taxon>Arachnida</taxon>
        <taxon>Pseudoscorpiones</taxon>
        <taxon>Cheliferoidea</taxon>
        <taxon>Chernetidae</taxon>
        <taxon>Cordylochernes</taxon>
    </lineage>
</organism>
<evidence type="ECO:0000256" key="7">
    <source>
        <dbReference type="ARBA" id="ARBA00022918"/>
    </source>
</evidence>
<dbReference type="InterPro" id="IPR036397">
    <property type="entry name" value="RNaseH_sf"/>
</dbReference>
<dbReference type="InterPro" id="IPR012337">
    <property type="entry name" value="RNaseH-like_sf"/>
</dbReference>
<dbReference type="Pfam" id="PF00078">
    <property type="entry name" value="RVT_1"/>
    <property type="match status" value="3"/>
</dbReference>
<keyword evidence="4" id="KW-0540">Nuclease</keyword>
<feature type="region of interest" description="Disordered" evidence="9">
    <location>
        <begin position="3548"/>
        <end position="3597"/>
    </location>
</feature>
<feature type="region of interest" description="Disordered" evidence="9">
    <location>
        <begin position="1613"/>
        <end position="1658"/>
    </location>
</feature>
<keyword evidence="8" id="KW-0862">Zinc</keyword>
<dbReference type="Gene3D" id="3.10.10.10">
    <property type="entry name" value="HIV Type 1 Reverse Transcriptase, subunit A, domain 1"/>
    <property type="match status" value="3"/>
</dbReference>
<feature type="domain" description="Integrase catalytic" evidence="12">
    <location>
        <begin position="2802"/>
        <end position="2966"/>
    </location>
</feature>
<feature type="region of interest" description="Disordered" evidence="9">
    <location>
        <begin position="1"/>
        <end position="45"/>
    </location>
</feature>
<evidence type="ECO:0000313" key="14">
    <source>
        <dbReference type="Proteomes" id="UP001235939"/>
    </source>
</evidence>
<dbReference type="InterPro" id="IPR021109">
    <property type="entry name" value="Peptidase_aspartic_dom_sf"/>
</dbReference>
<evidence type="ECO:0000259" key="11">
    <source>
        <dbReference type="PROSITE" id="PS50878"/>
    </source>
</evidence>
<keyword evidence="14" id="KW-1185">Reference proteome</keyword>
<evidence type="ECO:0000256" key="6">
    <source>
        <dbReference type="ARBA" id="ARBA00022801"/>
    </source>
</evidence>
<dbReference type="EMBL" id="CP092867">
    <property type="protein sequence ID" value="UYV67845.1"/>
    <property type="molecule type" value="Genomic_DNA"/>
</dbReference>
<keyword evidence="6" id="KW-0378">Hydrolase</keyword>
<dbReference type="Proteomes" id="UP001235939">
    <property type="component" value="Chromosome 05"/>
</dbReference>
<feature type="domain" description="Reverse transcriptase" evidence="11">
    <location>
        <begin position="3751"/>
        <end position="3965"/>
    </location>
</feature>
<reference evidence="13 14" key="1">
    <citation type="submission" date="2022-01" db="EMBL/GenBank/DDBJ databases">
        <title>A chromosomal length assembly of Cordylochernes scorpioides.</title>
        <authorList>
            <person name="Zeh D."/>
            <person name="Zeh J."/>
        </authorList>
    </citation>
    <scope>NUCLEOTIDE SEQUENCE [LARGE SCALE GENOMIC DNA]</scope>
    <source>
        <strain evidence="13">IN4F17</strain>
        <tissue evidence="13">Whole Body</tissue>
    </source>
</reference>
<evidence type="ECO:0000256" key="9">
    <source>
        <dbReference type="SAM" id="MobiDB-lite"/>
    </source>
</evidence>
<keyword evidence="2" id="KW-0808">Transferase</keyword>
<dbReference type="EC" id="2.7.7.49" evidence="1"/>
<dbReference type="InterPro" id="IPR050951">
    <property type="entry name" value="Retrovirus_Pol_polyprotein"/>
</dbReference>
<evidence type="ECO:0000256" key="8">
    <source>
        <dbReference type="PROSITE-ProRule" id="PRU00047"/>
    </source>
</evidence>
<feature type="compositionally biased region" description="Basic and acidic residues" evidence="9">
    <location>
        <begin position="18"/>
        <end position="39"/>
    </location>
</feature>
<feature type="compositionally biased region" description="Basic and acidic residues" evidence="9">
    <location>
        <begin position="3588"/>
        <end position="3597"/>
    </location>
</feature>
<feature type="region of interest" description="Disordered" evidence="9">
    <location>
        <begin position="1408"/>
        <end position="1439"/>
    </location>
</feature>
<feature type="domain" description="CCHC-type" evidence="10">
    <location>
        <begin position="3607"/>
        <end position="3622"/>
    </location>
</feature>
<keyword evidence="5" id="KW-0255">Endonuclease</keyword>
<dbReference type="PROSITE" id="PS50994">
    <property type="entry name" value="INTEGRASE"/>
    <property type="match status" value="3"/>
</dbReference>
<dbReference type="InterPro" id="IPR000477">
    <property type="entry name" value="RT_dom"/>
</dbReference>
<dbReference type="SUPFAM" id="SSF53098">
    <property type="entry name" value="Ribonuclease H-like"/>
    <property type="match status" value="3"/>
</dbReference>
<feature type="region of interest" description="Disordered" evidence="9">
    <location>
        <begin position="218"/>
        <end position="245"/>
    </location>
</feature>
<dbReference type="InterPro" id="IPR005162">
    <property type="entry name" value="Retrotrans_gag_dom"/>
</dbReference>
<dbReference type="PROSITE" id="PS50158">
    <property type="entry name" value="ZF_CCHC"/>
    <property type="match status" value="1"/>
</dbReference>
<dbReference type="CDD" id="cd09274">
    <property type="entry name" value="RNase_HI_RT_Ty3"/>
    <property type="match status" value="3"/>
</dbReference>
<dbReference type="Gene3D" id="1.10.340.70">
    <property type="match status" value="4"/>
</dbReference>
<dbReference type="Pfam" id="PF17917">
    <property type="entry name" value="RT_RNaseH"/>
    <property type="match status" value="2"/>
</dbReference>
<accession>A0ABY6KL05</accession>
<feature type="region of interest" description="Disordered" evidence="9">
    <location>
        <begin position="3017"/>
        <end position="3123"/>
    </location>
</feature>
<feature type="non-terminal residue" evidence="13">
    <location>
        <position position="4460"/>
    </location>
</feature>
<feature type="compositionally biased region" description="Basic and acidic residues" evidence="9">
    <location>
        <begin position="3087"/>
        <end position="3097"/>
    </location>
</feature>
<dbReference type="InterPro" id="IPR043502">
    <property type="entry name" value="DNA/RNA_pol_sf"/>
</dbReference>
<feature type="domain" description="Integrase catalytic" evidence="12">
    <location>
        <begin position="4275"/>
        <end position="4397"/>
    </location>
</feature>
<dbReference type="SUPFAM" id="SSF56672">
    <property type="entry name" value="DNA/RNA polymerases"/>
    <property type="match status" value="4"/>
</dbReference>
<sequence length="4460" mass="514123">MEFNQDPIGVKSDGPTETTERRQEVRENEQAGERQEVTGRETTAPLADAVTQLSALLTRVKISDGAEATIPPFDGTYNATQFFQAFDRKMEDASMGEQEKLLRLPNYLARQPLELFRKLRMADRSYFQVRQILLDLYPESSEASFAKYFAMKLTGQANLETYYREKTAMGLQLGLPQEVILETLTEGLPFNDQRLVRVVPPENLGEWFRLVQRIHGPSVPATRSREDQPPTMSGPYHSTPRRPGAWNAPLPPSNCKFCGARHWHSECRHRPVPTTHEKVRTVQTVPKQPAPIPQQPSASLNIVPYNLYHMLKTHLPNLNLKGHSLNLQTLNGFAKTMGKLSIPLTIGQISRRENFHVVNAPLPFGILSINSLHKFRLTIDFNKCTIFQLGAPLSTPSYHFNKVPNVCTYWQCQAMSQRPHHTTKSSAYDNHCVHSLKNTPLPTCPFFTKANCPFYMPSNNQVTTTSTCKHAQKAPTQRDNSHTKHIGDHTPSHNYHMTNPHNEIDTHTNTQQNPLPHACYNTTSNTHYTPQFTTLLQRYTHIFTQNKFNVPCLRIPPVKIPTNSDKIITIRPYRVPICDQQEIRHQIQQMLENGIIEQSFSPFSSPVTLVTKRDKTKRFCIDYRKVNEPISSDVHPLPRIEDILDRLAQAKYFSTADISSAYWQVPIHPDSRPLLAFATLEGLYQPTRLPFGLKTSPQIYERAISQVLQRHGLDCVAHYFDDFIIYSNTLEEHQNHLRQFFAFCEAEKLQLNFLKCEFFKQSIDFLGYTITAGTITPLTRNTDIIHAIKQPHNRKTLQSFLGAVNVYNKFIPEYARLRAPLNNLLKKDVVWNWNEVCQKAFIDLKGNLTQHPILHLYKEGLPCQVYCDASTLGIAGILKQVHPDGNVYPVQYFSRTLRPHEKNYSISELECLAIVESVEKFRIYLMGRIFTIFSDHHALQWLKTIKNPSGRLFRWSLRLSSYEYEVRYIKGKLQYEADLLSRNPFCGFLDATLIKTHQPPPSKESSLNIDHNGLHTVSRKGVTKIIIPKPLIQQLLQTVHTQYNHPGISQMSRLISTQYYWQGMSKDIKQKVKTCPTCQLTKRPLGPTYGELSQPPEAKEPFDLLSLDTIAGFAKYGNTKIYLHVVVDHFSRYAWTFPSKSTSIITYQQVLKRVLQDGSPKRLLTDRAPAFTSPKFRSFLLNRNIHPLLTTSNNPQANGLCERLNATLTGKLRLLHLENPKIAWTKLVKRVTIIYNKTPHSTTGFPPIYLMFGILPPELSDHSTPYPDIDKARKIAHTRTQNKHLQDKNIYDQRHKQPHFEVGDLVLVKLYHHPNTGKLAPYFTGPHTILEIISPNVVRIDRPNQPLQRDNDTIHVNKLKLYTEKIRYISPPAVSTYHIKHNPNYTFPFKHLTPRIIPNRVIKMVETRSGKMQDTSEERLKTEESAKPQPSATIGRDASADPVVLNPNIDIPKYDGTEDPRPWIESLEEIGFLYHWAEYIISRYAAMNMIGSAKTWLDLHKISFTSWEHFKSRLIQDFGSDANKEELKMRLNRMQQWNEPAIRFAEDILVLCNKVDPQMEEENKINWVIGGLKKEYSFALYLNPPKNTNELLRLCKKMDLFENNYQERIEKSKALYNGPRSPRSQHQEQWKNAPSFKRPDQNTSKPQAPAPRASIEAEDGEYVIEENNRMTQTNGLRLARSLLTVKDKKTHIWITNPYPRPLKIMKDQTLAYGSLPAGVNFIENKEKQNENDEIQFQINKILSFKEQERLKQILAKYTELFSSRLGRTNLAKHQIHTEDAKPIKHKAYRVSAKERTIIKDQIDEMFEEGIIRQSSSPWSFPVILVKKRDGKYRFCVDYRKLNEVTVVILSRMEGIKPPAEFVPYSNEKKWETWRESFEIFAIAVNLESMPLVRQRAILKHIVGEKTVMIYKTFHISENDTYPNVKEMLDMFTNHFKPFKNTIQRRNSFFTCVQKERQGIMKFVTELKHLAQECEFENLTESLIRDRLIIGILDREVKIKLLEDPQLTLPRAISIPMISESTCSQVASLNEQKMIEKIEKRNWVKYTIRMENAEAGPSGINPRRERIIEPCKWCGQRHKYGKCPAYGKKCNACGKTNHFLVVCRTKRIRNLLAESEAEESCDEINLNEVAVKTVRSDKWSAVIIINGKKTTVHLDTGAQINVLPHKVINQWPSRPEIRPTSLKAFAYGNTELPIVGKCNVLCQYGEKKGMFEFIVADVEAQTLITGDTCEKLEILRRINHINTDEMKLCSETQKILEQYHEVFQGVGLINSELVTSYGRCKKKSGQIRICLDPRKLNEALVGRHFQTPAPAELLHEIPKAKYYTVLDVKSAYWHIPVAKECRDLLVMTTPFGKFRYNRLPFGLKISAQIFVEKMTNIFRDSFQNITYVDDLLIYADTSQEHNKKLKGILEKAKEKNIKFDLTKAQICLTKVRFLGHLISQNGIDPEPNKIDKLITFKRPEDKKSLQRIMGLYNYLGKFIPNLAASTSNIRGILRKNVVWHWGPKQDGEFHHIKECVRNAPSLAHFDKSKMLILQCDASKDAMGAALLQEDRPLAFASASFSDSQKQYSQIEELLSVYYGCKKFEYLLSGHTFVVQTNHQPLLPLVKKPLSDISPRLQRLVMKLIAFDFKLQYKPGKYLIVADTLSRDTHPMDELPTPFLEDKRMVKMVRVDISDEKLVAMQKDTREDPALVKVIDYVIEGWPICKKDVDEDAKVFFDFRHRLYLWNDLLCIGSAIVIPKTQRNNMLNLLHQSHQGISVIQGLARESLFWPRMSIDIAEKVKNCEICQKHQKSKIRQPLKPFPVPDYPWQTVSLDIFYIQKKPHLLVVDRYSGYPEVFTSDPPTAINVKNKLRETFARFGIPETMMSDNGPPFRSEIMTDFCIRWGIKQLFSSPHLHRSNGLAERNIQTIKNQLIKCRDEGSDPYLAILAYRNTPKNDLPSPAQLCLSRSLRCQIPRITPLYRPYQTNWRSIENAKRKRQSSMKEQYDRNTKSYPKVNVGEDAWCQIHPRETWTPVKISAQADSPQSFEVVTPSGKRLIRNQQFIRPRDGGNEKSQLSSEPITASPEAQHPHCDSPTMGESSTAPIQRSSEETNIDQREGATTSAGISPEPSGRPRFSRGPLPENEWDEDYERLFLNQIIDEKDDFIENIKENLSGNKRSITQNFKEENGCLYKKNPNPEGREWLLVVPKKRRKEIMSEYHNHMLNGHLDVARTTYRLKNKYYWPSMLKDVSEFVKTCHLCQSRKGSNQLPSGLLQPIPQLTTLLKESELTLLAPCHQRKEEGNGSLHKRRTETVKQEDSVELKEMTVNIEEATQVGNYFVQHLPRNPSMFSGEDGEDPLTWFKGYKRVAKHNHWDETLCLANVYFYLNRTALKWFENNEETIRNWEEFTTQLESVFGKSESLRLLAEKKIKIRAQLKGESTEFYIQDVLRLFQEVDLQMSEGDKISHFMKGIVDELYKALLPRDIKNTDQFVSECRRIEALHRRRVTPAKYERLPNVASLDVCDVNTDLSSMIRQIVREEVQRALAAPREEPRIATIEDMVREEIDKTLAPISNPSRGSPQYQTYTPSPIARRETAAPQTPRPRARYPKQGERLDTNEWRTTEGRPICFHCGRPGHVARYCRDRRRQNDERENGYSQRRQEPMFFYGPRSKFPALNDDEPRDNFRRYRSPSPYPGRNGQHSSPIRGCPVGHLAVPARKTRGCDLFWRKKEASKTDNVMHRISTGDHLPTKQRPYRVAPAERQIIQEEVNKMEEIGIIQPSASPWASPVVLVRKKDGSWRFCVDYRRLNKITKKDVYPLPRIDDTLDCLQRARFYSSMDLQSGYWQIDVEEADREKTAFINPDGLYEFKVMPFGLCNAPATFERMMDGLLKGLKWTICLCYLDDIVVFSDDFEEHLRRLQLVLGCLRKAGLCLNSGKCRFGAKTITVLGHEVSGDGICLDPEKIRAVRDFPRPKSLKEVRSFLGLSSYYRRFIPKYAHIAQPLNALLKKDSVFSWNIEERHAFEALKSALISEPVLGHFDHLSPTEIHTDASNYGIGAVLAQIQKGKERAIAYASRTLNKAERNYSTTERECLAIIWAIGKFQPYVFGRPFTIVTDHHSLCWLTNLKDPCGRLARWALRLQEFDVTVVHKSGRKHQDADCLSRSPLNCSEDIEEDIPCIVALQNFGREQMKDPDLTKIADKIQQETSNKSFIKINDTLHKKITIQWLLVVPRHLRPEILRNLHDSPTSGHLGFTKTYDRIRKKFYWPGMYRNVRKYVAHCQDCQRRKRQPQLPPGLLQPIPVPIAAFEKVGMDLLGRFPTSMCGNRLIIVCTDYLTKFAITKALPTSESVEVAKFFIKDVILKHGAPREVITDRGRNFTSSMIRDLNKHCRITHRTTTAYHPQTNGLTERLNKTIADMLSISREAGGPPGEGMEDDLSSPQKEEVPAEGRQPPLAQEEVPRPGDLDIPGPITRSRARRLEAQ</sequence>
<evidence type="ECO:0000256" key="4">
    <source>
        <dbReference type="ARBA" id="ARBA00022722"/>
    </source>
</evidence>
<protein>
    <recommendedName>
        <fullName evidence="1">RNA-directed DNA polymerase</fullName>
        <ecNumber evidence="1">2.7.7.49</ecNumber>
    </recommendedName>
</protein>
<feature type="compositionally biased region" description="Polar residues" evidence="9">
    <location>
        <begin position="3550"/>
        <end position="3566"/>
    </location>
</feature>
<evidence type="ECO:0000256" key="5">
    <source>
        <dbReference type="ARBA" id="ARBA00022759"/>
    </source>
</evidence>
<dbReference type="InterPro" id="IPR041588">
    <property type="entry name" value="Integrase_H2C2"/>
</dbReference>
<proteinExistence type="predicted"/>
<dbReference type="InterPro" id="IPR001878">
    <property type="entry name" value="Znf_CCHC"/>
</dbReference>
<feature type="compositionally biased region" description="Polar residues" evidence="9">
    <location>
        <begin position="3076"/>
        <end position="3086"/>
    </location>
</feature>
<feature type="region of interest" description="Disordered" evidence="9">
    <location>
        <begin position="4400"/>
        <end position="4460"/>
    </location>
</feature>
<gene>
    <name evidence="13" type="ORF">LAZ67_5002210</name>
</gene>
<feature type="region of interest" description="Disordered" evidence="9">
    <location>
        <begin position="3279"/>
        <end position="3298"/>
    </location>
</feature>
<dbReference type="SUPFAM" id="SSF50630">
    <property type="entry name" value="Acid proteases"/>
    <property type="match status" value="1"/>
</dbReference>
<feature type="domain" description="Integrase catalytic" evidence="12">
    <location>
        <begin position="1097"/>
        <end position="1255"/>
    </location>
</feature>
<dbReference type="InterPro" id="IPR001584">
    <property type="entry name" value="Integrase_cat-core"/>
</dbReference>
<feature type="region of interest" description="Disordered" evidence="9">
    <location>
        <begin position="3626"/>
        <end position="3685"/>
    </location>
</feature>
<dbReference type="InterPro" id="IPR041577">
    <property type="entry name" value="RT_RNaseH_2"/>
</dbReference>
<evidence type="ECO:0000259" key="10">
    <source>
        <dbReference type="PROSITE" id="PS50158"/>
    </source>
</evidence>
<dbReference type="PANTHER" id="PTHR37984:SF7">
    <property type="entry name" value="INTEGRASE CATALYTIC DOMAIN-CONTAINING PROTEIN"/>
    <property type="match status" value="1"/>
</dbReference>
<dbReference type="SMART" id="SM00343">
    <property type="entry name" value="ZnF_C2HC"/>
    <property type="match status" value="2"/>
</dbReference>
<dbReference type="Gene3D" id="2.40.70.10">
    <property type="entry name" value="Acid Proteases"/>
    <property type="match status" value="1"/>
</dbReference>
<evidence type="ECO:0000256" key="2">
    <source>
        <dbReference type="ARBA" id="ARBA00022679"/>
    </source>
</evidence>
<dbReference type="PANTHER" id="PTHR37984">
    <property type="entry name" value="PROTEIN CBG26694"/>
    <property type="match status" value="1"/>
</dbReference>
<dbReference type="Gene3D" id="3.30.420.10">
    <property type="entry name" value="Ribonuclease H-like superfamily/Ribonuclease H"/>
    <property type="match status" value="3"/>
</dbReference>
<evidence type="ECO:0000313" key="13">
    <source>
        <dbReference type="EMBL" id="UYV67845.1"/>
    </source>
</evidence>